<organism evidence="2 3">
    <name type="scientific">Heliornis fulica</name>
    <name type="common">sungrebe</name>
    <dbReference type="NCBI Taxonomy" id="54369"/>
    <lineage>
        <taxon>Eukaryota</taxon>
        <taxon>Metazoa</taxon>
        <taxon>Chordata</taxon>
        <taxon>Craniata</taxon>
        <taxon>Vertebrata</taxon>
        <taxon>Euteleostomi</taxon>
        <taxon>Archelosauria</taxon>
        <taxon>Archosauria</taxon>
        <taxon>Dinosauria</taxon>
        <taxon>Saurischia</taxon>
        <taxon>Theropoda</taxon>
        <taxon>Coelurosauria</taxon>
        <taxon>Aves</taxon>
        <taxon>Neognathae</taxon>
        <taxon>Neoaves</taxon>
        <taxon>Gruiformes</taxon>
        <taxon>Heliornithidae</taxon>
        <taxon>Heliornis</taxon>
    </lineage>
</organism>
<evidence type="ECO:0000256" key="1">
    <source>
        <dbReference type="SAM" id="Phobius"/>
    </source>
</evidence>
<keyword evidence="1" id="KW-0812">Transmembrane</keyword>
<keyword evidence="3" id="KW-1185">Reference proteome</keyword>
<feature type="non-terminal residue" evidence="2">
    <location>
        <position position="1"/>
    </location>
</feature>
<evidence type="ECO:0000313" key="2">
    <source>
        <dbReference type="EMBL" id="NXP52390.1"/>
    </source>
</evidence>
<reference evidence="2 3" key="1">
    <citation type="submission" date="2019-09" db="EMBL/GenBank/DDBJ databases">
        <title>Bird 10,000 Genomes (B10K) Project - Family phase.</title>
        <authorList>
            <person name="Zhang G."/>
        </authorList>
    </citation>
    <scope>NUCLEOTIDE SEQUENCE [LARGE SCALE GENOMIC DNA]</scope>
    <source>
        <strain evidence="2">B10K-DU-001-55</strain>
        <tissue evidence="2">Muscle</tissue>
    </source>
</reference>
<comment type="caution">
    <text evidence="2">The sequence shown here is derived from an EMBL/GenBank/DDBJ whole genome shotgun (WGS) entry which is preliminary data.</text>
</comment>
<dbReference type="EMBL" id="VXBZ01008962">
    <property type="protein sequence ID" value="NXP52390.1"/>
    <property type="molecule type" value="Genomic_DNA"/>
</dbReference>
<dbReference type="OrthoDB" id="10028364at2759"/>
<accession>A0A7L2B4I9</accession>
<keyword evidence="1" id="KW-1133">Transmembrane helix</keyword>
<dbReference type="AlphaFoldDB" id="A0A7L2B4I9"/>
<name>A0A7L2B4I9_9GRUI</name>
<dbReference type="Proteomes" id="UP000590868">
    <property type="component" value="Unassembled WGS sequence"/>
</dbReference>
<protein>
    <submittedName>
        <fullName evidence="2">CKLF6 protein</fullName>
    </submittedName>
</protein>
<feature type="non-terminal residue" evidence="2">
    <location>
        <position position="100"/>
    </location>
</feature>
<gene>
    <name evidence="2" type="primary">Cmtm6</name>
    <name evidence="2" type="ORF">HELFUL_R04798</name>
</gene>
<proteinExistence type="predicted"/>
<sequence length="100" mass="11644">MENSTVYNETTEPQAKPPRRLFSCTLQHLRGWRLPTKVLQAILSLLAVICEEMVENCTKCSGLYFFEFISCSAFLLSILILFMYCTEVYEKFGEDKVQRM</sequence>
<feature type="transmembrane region" description="Helical" evidence="1">
    <location>
        <begin position="63"/>
        <end position="84"/>
    </location>
</feature>
<evidence type="ECO:0000313" key="3">
    <source>
        <dbReference type="Proteomes" id="UP000590868"/>
    </source>
</evidence>
<keyword evidence="1" id="KW-0472">Membrane</keyword>